<dbReference type="EMBL" id="DF836327">
    <property type="protein sequence ID" value="GAN03328.1"/>
    <property type="molecule type" value="Genomic_DNA"/>
</dbReference>
<sequence>MKRVASDYELKKHREYAKKRKQEQNKKEQETRRRNFNWDSITTGLQNNVSFTDILLDILVEDEGKLLKMYKRIKDHGKRLDVTGAGAIREITRRIKEAGGSQIEQDAIWGKIRRIENLFKQVSRYQFQTGRGGVDEDELTVEEQMTRDCPRFKELNEILGDRCRSAARPYNTGQSSQELIEPRRAEATSDHSSGESVAGPSTLVHRVVAGGSNDPSVKGKGKQKLASDVVLGGTPIKSPVAVITEEYLGRSLSIQKKEAKARLMIGFIQQQAKDTAEDPAETEKKVKKAIDDIFK</sequence>
<dbReference type="PANTHER" id="PTHR33324">
    <property type="entry name" value="EXPRESSED PROTEIN"/>
    <property type="match status" value="1"/>
</dbReference>
<evidence type="ECO:0000313" key="3">
    <source>
        <dbReference type="Proteomes" id="UP000053815"/>
    </source>
</evidence>
<accession>A0A0C9MN22</accession>
<gene>
    <name evidence="2" type="ORF">MAM1_0038c02781</name>
</gene>
<evidence type="ECO:0000313" key="2">
    <source>
        <dbReference type="EMBL" id="GAN03328.1"/>
    </source>
</evidence>
<proteinExistence type="predicted"/>
<keyword evidence="3" id="KW-1185">Reference proteome</keyword>
<reference evidence="2" key="1">
    <citation type="submission" date="2014-09" db="EMBL/GenBank/DDBJ databases">
        <title>Draft genome sequence of an oleaginous Mucoromycotina fungus Mucor ambiguus NBRC6742.</title>
        <authorList>
            <person name="Takeda I."/>
            <person name="Yamane N."/>
            <person name="Morita T."/>
            <person name="Tamano K."/>
            <person name="Machida M."/>
            <person name="Baker S."/>
            <person name="Koike H."/>
        </authorList>
    </citation>
    <scope>NUCLEOTIDE SEQUENCE</scope>
    <source>
        <strain evidence="2">NBRC 6742</strain>
    </source>
</reference>
<dbReference type="OrthoDB" id="2285888at2759"/>
<dbReference type="PANTHER" id="PTHR33324:SF2">
    <property type="entry name" value="MYB_SANT-LIKE DNA-BINDING DOMAIN-CONTAINING PROTEIN"/>
    <property type="match status" value="1"/>
</dbReference>
<dbReference type="AlphaFoldDB" id="A0A0C9MN22"/>
<feature type="compositionally biased region" description="Basic and acidic residues" evidence="1">
    <location>
        <begin position="281"/>
        <end position="295"/>
    </location>
</feature>
<name>A0A0C9MN22_9FUNG</name>
<feature type="region of interest" description="Disordered" evidence="1">
    <location>
        <begin position="13"/>
        <end position="35"/>
    </location>
</feature>
<protein>
    <submittedName>
        <fullName evidence="2">Uncharacterized protein</fullName>
    </submittedName>
</protein>
<feature type="region of interest" description="Disordered" evidence="1">
    <location>
        <begin position="273"/>
        <end position="295"/>
    </location>
</feature>
<evidence type="ECO:0000256" key="1">
    <source>
        <dbReference type="SAM" id="MobiDB-lite"/>
    </source>
</evidence>
<dbReference type="Proteomes" id="UP000053815">
    <property type="component" value="Unassembled WGS sequence"/>
</dbReference>
<organism evidence="2">
    <name type="scientific">Mucor ambiguus</name>
    <dbReference type="NCBI Taxonomy" id="91626"/>
    <lineage>
        <taxon>Eukaryota</taxon>
        <taxon>Fungi</taxon>
        <taxon>Fungi incertae sedis</taxon>
        <taxon>Mucoromycota</taxon>
        <taxon>Mucoromycotina</taxon>
        <taxon>Mucoromycetes</taxon>
        <taxon>Mucorales</taxon>
        <taxon>Mucorineae</taxon>
        <taxon>Mucoraceae</taxon>
        <taxon>Mucor</taxon>
    </lineage>
</organism>
<feature type="compositionally biased region" description="Basic and acidic residues" evidence="1">
    <location>
        <begin position="22"/>
        <end position="33"/>
    </location>
</feature>
<feature type="region of interest" description="Disordered" evidence="1">
    <location>
        <begin position="167"/>
        <end position="201"/>
    </location>
</feature>
<feature type="compositionally biased region" description="Basic and acidic residues" evidence="1">
    <location>
        <begin position="180"/>
        <end position="193"/>
    </location>
</feature>